<keyword evidence="2" id="KW-1185">Reference proteome</keyword>
<sequence length="103" mass="11354">MAPRAGAPHRAIARYPRSHSGGLCPHRVAACLTRATARSKVNSGVNANRAPVRIGLEVPKEGKRSKNGKRIKGAIVIGLEQTWTLWKEESNTYNSHAEHFVRF</sequence>
<name>A0ABU6SXC3_9FABA</name>
<gene>
    <name evidence="1" type="ORF">PIB30_099992</name>
</gene>
<proteinExistence type="predicted"/>
<evidence type="ECO:0000313" key="2">
    <source>
        <dbReference type="Proteomes" id="UP001341840"/>
    </source>
</evidence>
<accession>A0ABU6SXC3</accession>
<dbReference type="EMBL" id="JASCZI010063157">
    <property type="protein sequence ID" value="MED6141099.1"/>
    <property type="molecule type" value="Genomic_DNA"/>
</dbReference>
<protein>
    <submittedName>
        <fullName evidence="1">Uncharacterized protein</fullName>
    </submittedName>
</protein>
<comment type="caution">
    <text evidence="1">The sequence shown here is derived from an EMBL/GenBank/DDBJ whole genome shotgun (WGS) entry which is preliminary data.</text>
</comment>
<reference evidence="1 2" key="1">
    <citation type="journal article" date="2023" name="Plants (Basel)">
        <title>Bridging the Gap: Combining Genomics and Transcriptomics Approaches to Understand Stylosanthes scabra, an Orphan Legume from the Brazilian Caatinga.</title>
        <authorList>
            <person name="Ferreira-Neto J.R.C."/>
            <person name="da Silva M.D."/>
            <person name="Binneck E."/>
            <person name="de Melo N.F."/>
            <person name="da Silva R.H."/>
            <person name="de Melo A.L.T.M."/>
            <person name="Pandolfi V."/>
            <person name="Bustamante F.O."/>
            <person name="Brasileiro-Vidal A.C."/>
            <person name="Benko-Iseppon A.M."/>
        </authorList>
    </citation>
    <scope>NUCLEOTIDE SEQUENCE [LARGE SCALE GENOMIC DNA]</scope>
    <source>
        <tissue evidence="1">Leaves</tissue>
    </source>
</reference>
<dbReference type="Proteomes" id="UP001341840">
    <property type="component" value="Unassembled WGS sequence"/>
</dbReference>
<organism evidence="1 2">
    <name type="scientific">Stylosanthes scabra</name>
    <dbReference type="NCBI Taxonomy" id="79078"/>
    <lineage>
        <taxon>Eukaryota</taxon>
        <taxon>Viridiplantae</taxon>
        <taxon>Streptophyta</taxon>
        <taxon>Embryophyta</taxon>
        <taxon>Tracheophyta</taxon>
        <taxon>Spermatophyta</taxon>
        <taxon>Magnoliopsida</taxon>
        <taxon>eudicotyledons</taxon>
        <taxon>Gunneridae</taxon>
        <taxon>Pentapetalae</taxon>
        <taxon>rosids</taxon>
        <taxon>fabids</taxon>
        <taxon>Fabales</taxon>
        <taxon>Fabaceae</taxon>
        <taxon>Papilionoideae</taxon>
        <taxon>50 kb inversion clade</taxon>
        <taxon>dalbergioids sensu lato</taxon>
        <taxon>Dalbergieae</taxon>
        <taxon>Pterocarpus clade</taxon>
        <taxon>Stylosanthes</taxon>
    </lineage>
</organism>
<evidence type="ECO:0000313" key="1">
    <source>
        <dbReference type="EMBL" id="MED6141099.1"/>
    </source>
</evidence>